<dbReference type="PROSITE" id="PS50850">
    <property type="entry name" value="MFS"/>
    <property type="match status" value="1"/>
</dbReference>
<dbReference type="FunFam" id="1.20.1250.20:FF:000489">
    <property type="entry name" value="MFS general substrate transporter"/>
    <property type="match status" value="1"/>
</dbReference>
<evidence type="ECO:0000256" key="6">
    <source>
        <dbReference type="ARBA" id="ARBA00022989"/>
    </source>
</evidence>
<dbReference type="Gene3D" id="1.20.1720.10">
    <property type="entry name" value="Multidrug resistance protein D"/>
    <property type="match status" value="1"/>
</dbReference>
<keyword evidence="4" id="KW-1003">Cell membrane</keyword>
<feature type="transmembrane region" description="Helical" evidence="9">
    <location>
        <begin position="45"/>
        <end position="71"/>
    </location>
</feature>
<evidence type="ECO:0000313" key="12">
    <source>
        <dbReference type="Proteomes" id="UP000325780"/>
    </source>
</evidence>
<feature type="transmembrane region" description="Helical" evidence="9">
    <location>
        <begin position="201"/>
        <end position="221"/>
    </location>
</feature>
<dbReference type="Proteomes" id="UP000325780">
    <property type="component" value="Unassembled WGS sequence"/>
</dbReference>
<feature type="transmembrane region" description="Helical" evidence="9">
    <location>
        <begin position="138"/>
        <end position="158"/>
    </location>
</feature>
<dbReference type="PANTHER" id="PTHR23501">
    <property type="entry name" value="MAJOR FACILITATOR SUPERFAMILY"/>
    <property type="match status" value="1"/>
</dbReference>
<keyword evidence="3" id="KW-0813">Transport</keyword>
<evidence type="ECO:0000256" key="2">
    <source>
        <dbReference type="ARBA" id="ARBA00007520"/>
    </source>
</evidence>
<dbReference type="SUPFAM" id="SSF103473">
    <property type="entry name" value="MFS general substrate transporter"/>
    <property type="match status" value="1"/>
</dbReference>
<feature type="transmembrane region" description="Helical" evidence="9">
    <location>
        <begin position="373"/>
        <end position="392"/>
    </location>
</feature>
<feature type="domain" description="Major facilitator superfamily (MFS) profile" evidence="10">
    <location>
        <begin position="48"/>
        <end position="538"/>
    </location>
</feature>
<protein>
    <submittedName>
        <fullName evidence="11">Major facilitator superfamily domain-containing protein</fullName>
    </submittedName>
</protein>
<feature type="transmembrane region" description="Helical" evidence="9">
    <location>
        <begin position="83"/>
        <end position="101"/>
    </location>
</feature>
<dbReference type="CDD" id="cd17502">
    <property type="entry name" value="MFS_Azr1_MDR_like"/>
    <property type="match status" value="1"/>
</dbReference>
<keyword evidence="6 9" id="KW-1133">Transmembrane helix</keyword>
<organism evidence="11 12">
    <name type="scientific">Aspergillus avenaceus</name>
    <dbReference type="NCBI Taxonomy" id="36643"/>
    <lineage>
        <taxon>Eukaryota</taxon>
        <taxon>Fungi</taxon>
        <taxon>Dikarya</taxon>
        <taxon>Ascomycota</taxon>
        <taxon>Pezizomycotina</taxon>
        <taxon>Eurotiomycetes</taxon>
        <taxon>Eurotiomycetidae</taxon>
        <taxon>Eurotiales</taxon>
        <taxon>Aspergillaceae</taxon>
        <taxon>Aspergillus</taxon>
        <taxon>Aspergillus subgen. Circumdati</taxon>
    </lineage>
</organism>
<evidence type="ECO:0000256" key="8">
    <source>
        <dbReference type="ARBA" id="ARBA00023180"/>
    </source>
</evidence>
<evidence type="ECO:0000256" key="5">
    <source>
        <dbReference type="ARBA" id="ARBA00022692"/>
    </source>
</evidence>
<feature type="transmembrane region" description="Helical" evidence="9">
    <location>
        <begin position="273"/>
        <end position="293"/>
    </location>
</feature>
<keyword evidence="8" id="KW-0325">Glycoprotein</keyword>
<sequence length="545" mass="58358">MLVSSSQDVSHVPSIAEAKVGDGLSEEKPVQNEVQEEEYPKSWKLGLISIGLCLSIFCLALDNTTIATAIPKITDQFQSLEDVGWYGSAYLLTTCAMALPFGKLYTFYSTKWVYLAALLTFELGSLVCGATPNSVGLIIGRAIAGLGAAGLFSGALVIIAQTVPLEQRPIYTSLMGAMYGIASVAGPLMGGAFTDHVSWRWCFYINLPVGGVTALFLIFLFKAPKSVKQKFGFKDQLAQLDIPGTVLFMPAIICVLLALQWGGTRYAWGSGRIIALFIVFGVLIIAFAGIQWWQQDRATVPPRLIKNRDVLAAAVFNFCIGAAFFVFIFYLPIWFQAVKNVSATKSGIMSLPLLLPMIICSVLAGVTVTMVGYYTPFMIISPVIITIAGGLLTTFEVDTGHPKWIGYQALCGIGIGMGMQQTTILVQAVLPIADVPSATALILFTQTLGGALFVSVGQNVFQNQLHKNIASQAPGVNANMVINAGATALRQAVSKDMLPAVLKAYNDSITQTFYASVAIGAIALFAALPVWWVSVKGKKLEMAAA</sequence>
<feature type="transmembrane region" description="Helical" evidence="9">
    <location>
        <begin position="438"/>
        <end position="457"/>
    </location>
</feature>
<proteinExistence type="inferred from homology"/>
<dbReference type="Gene3D" id="1.20.1250.20">
    <property type="entry name" value="MFS general substrate transporter like domains"/>
    <property type="match status" value="1"/>
</dbReference>
<evidence type="ECO:0000256" key="9">
    <source>
        <dbReference type="SAM" id="Phobius"/>
    </source>
</evidence>
<comment type="subcellular location">
    <subcellularLocation>
        <location evidence="1">Cell membrane</location>
        <topology evidence="1">Multi-pass membrane protein</topology>
    </subcellularLocation>
</comment>
<evidence type="ECO:0000256" key="3">
    <source>
        <dbReference type="ARBA" id="ARBA00022448"/>
    </source>
</evidence>
<feature type="transmembrane region" description="Helical" evidence="9">
    <location>
        <begin position="170"/>
        <end position="189"/>
    </location>
</feature>
<feature type="transmembrane region" description="Helical" evidence="9">
    <location>
        <begin position="242"/>
        <end position="261"/>
    </location>
</feature>
<keyword evidence="7 9" id="KW-0472">Membrane</keyword>
<feature type="transmembrane region" description="Helical" evidence="9">
    <location>
        <begin position="347"/>
        <end position="366"/>
    </location>
</feature>
<keyword evidence="5 9" id="KW-0812">Transmembrane</keyword>
<evidence type="ECO:0000313" key="11">
    <source>
        <dbReference type="EMBL" id="KAE8147304.1"/>
    </source>
</evidence>
<dbReference type="PANTHER" id="PTHR23501:SF199">
    <property type="entry name" value="MFS EFFLUX TRANSPORTER INPD-RELATED"/>
    <property type="match status" value="1"/>
</dbReference>
<dbReference type="Pfam" id="PF07690">
    <property type="entry name" value="MFS_1"/>
    <property type="match status" value="1"/>
</dbReference>
<dbReference type="InterPro" id="IPR011701">
    <property type="entry name" value="MFS"/>
</dbReference>
<reference evidence="11 12" key="1">
    <citation type="submission" date="2019-04" db="EMBL/GenBank/DDBJ databases">
        <title>Friends and foes A comparative genomics study of 23 Aspergillus species from section Flavi.</title>
        <authorList>
            <consortium name="DOE Joint Genome Institute"/>
            <person name="Kjaerbolling I."/>
            <person name="Vesth T."/>
            <person name="Frisvad J.C."/>
            <person name="Nybo J.L."/>
            <person name="Theobald S."/>
            <person name="Kildgaard S."/>
            <person name="Isbrandt T."/>
            <person name="Kuo A."/>
            <person name="Sato A."/>
            <person name="Lyhne E.K."/>
            <person name="Kogle M.E."/>
            <person name="Wiebenga A."/>
            <person name="Kun R.S."/>
            <person name="Lubbers R.J."/>
            <person name="Makela M.R."/>
            <person name="Barry K."/>
            <person name="Chovatia M."/>
            <person name="Clum A."/>
            <person name="Daum C."/>
            <person name="Haridas S."/>
            <person name="He G."/>
            <person name="LaButti K."/>
            <person name="Lipzen A."/>
            <person name="Mondo S."/>
            <person name="Riley R."/>
            <person name="Salamov A."/>
            <person name="Simmons B.A."/>
            <person name="Magnuson J.K."/>
            <person name="Henrissat B."/>
            <person name="Mortensen U.H."/>
            <person name="Larsen T.O."/>
            <person name="Devries R.P."/>
            <person name="Grigoriev I.V."/>
            <person name="Machida M."/>
            <person name="Baker S.E."/>
            <person name="Andersen M.R."/>
        </authorList>
    </citation>
    <scope>NUCLEOTIDE SEQUENCE [LARGE SCALE GENOMIC DNA]</scope>
    <source>
        <strain evidence="11 12">IBT 18842</strain>
    </source>
</reference>
<dbReference type="GO" id="GO:0022857">
    <property type="term" value="F:transmembrane transporter activity"/>
    <property type="evidence" value="ECO:0007669"/>
    <property type="project" value="InterPro"/>
</dbReference>
<keyword evidence="12" id="KW-1185">Reference proteome</keyword>
<evidence type="ECO:0000256" key="1">
    <source>
        <dbReference type="ARBA" id="ARBA00004651"/>
    </source>
</evidence>
<feature type="transmembrane region" description="Helical" evidence="9">
    <location>
        <begin position="513"/>
        <end position="533"/>
    </location>
</feature>
<dbReference type="EMBL" id="ML742214">
    <property type="protein sequence ID" value="KAE8147304.1"/>
    <property type="molecule type" value="Genomic_DNA"/>
</dbReference>
<evidence type="ECO:0000256" key="7">
    <source>
        <dbReference type="ARBA" id="ARBA00023136"/>
    </source>
</evidence>
<comment type="similarity">
    <text evidence="2">Belongs to the major facilitator superfamily. TCR/Tet family.</text>
</comment>
<dbReference type="GO" id="GO:0005886">
    <property type="term" value="C:plasma membrane"/>
    <property type="evidence" value="ECO:0007669"/>
    <property type="project" value="UniProtKB-SubCell"/>
</dbReference>
<name>A0A5N6TLT3_ASPAV</name>
<dbReference type="InterPro" id="IPR020846">
    <property type="entry name" value="MFS_dom"/>
</dbReference>
<evidence type="ECO:0000256" key="4">
    <source>
        <dbReference type="ARBA" id="ARBA00022475"/>
    </source>
</evidence>
<dbReference type="AlphaFoldDB" id="A0A5N6TLT3"/>
<dbReference type="FunFam" id="1.20.1250.20:FF:000196">
    <property type="entry name" value="MFS toxin efflux pump (AflT)"/>
    <property type="match status" value="1"/>
</dbReference>
<dbReference type="InterPro" id="IPR036259">
    <property type="entry name" value="MFS_trans_sf"/>
</dbReference>
<dbReference type="PRINTS" id="PR01036">
    <property type="entry name" value="TCRTETB"/>
</dbReference>
<feature type="transmembrane region" description="Helical" evidence="9">
    <location>
        <begin position="404"/>
        <end position="426"/>
    </location>
</feature>
<feature type="transmembrane region" description="Helical" evidence="9">
    <location>
        <begin position="314"/>
        <end position="335"/>
    </location>
</feature>
<evidence type="ECO:0000259" key="10">
    <source>
        <dbReference type="PROSITE" id="PS50850"/>
    </source>
</evidence>
<gene>
    <name evidence="11" type="ORF">BDV25DRAFT_132198</name>
</gene>
<dbReference type="FunFam" id="1.20.1720.10:FF:000012">
    <property type="entry name" value="MFS toxin efflux pump (AflT)"/>
    <property type="match status" value="1"/>
</dbReference>
<dbReference type="OrthoDB" id="10021397at2759"/>
<feature type="transmembrane region" description="Helical" evidence="9">
    <location>
        <begin position="113"/>
        <end position="132"/>
    </location>
</feature>
<accession>A0A5N6TLT3</accession>